<dbReference type="InterPro" id="IPR052027">
    <property type="entry name" value="PspC"/>
</dbReference>
<protein>
    <submittedName>
        <fullName evidence="10">PspC family transcriptional regulator</fullName>
    </submittedName>
</protein>
<organism evidence="10 11">
    <name type="scientific">Pedobacter steynii</name>
    <dbReference type="NCBI Taxonomy" id="430522"/>
    <lineage>
        <taxon>Bacteria</taxon>
        <taxon>Pseudomonadati</taxon>
        <taxon>Bacteroidota</taxon>
        <taxon>Sphingobacteriia</taxon>
        <taxon>Sphingobacteriales</taxon>
        <taxon>Sphingobacteriaceae</taxon>
        <taxon>Pedobacter</taxon>
    </lineage>
</organism>
<dbReference type="PANTHER" id="PTHR33885">
    <property type="entry name" value="PHAGE SHOCK PROTEIN C"/>
    <property type="match status" value="1"/>
</dbReference>
<name>A0A1D7QGN7_9SPHI</name>
<evidence type="ECO:0000313" key="10">
    <source>
        <dbReference type="EMBL" id="AOM77848.1"/>
    </source>
</evidence>
<dbReference type="EMBL" id="CP017141">
    <property type="protein sequence ID" value="AOM77848.1"/>
    <property type="molecule type" value="Genomic_DNA"/>
</dbReference>
<sequence>MKKTLNINIGNSIVHIEEDAYEMLTVYLNEVKHHFAKNADDFEIVTDIENRIAEMFGEILTAQQKQAINIDDVKSVTAQMGSVKDFETSEESEGTVDPLSHIPPYDGVKKLYRDTDQAMVAGVCIGLAHYLGMEARWIRLAALISVFVGGSGILAYLIMWIVIPRAESRSEKMTMRGEAPNLRGFANSHLNPLMKQSRGFIAEFFEFLGSFIQGAGKTLFKIIAVGIIIFGSFFLLGLIVMTAGLFGIWDSDVYNYFPVSMVNENYLSSLVFATFIVFAVPLLALVLFSIRVAFNGKAINKTLSFGLLIIWLGGVVVGIFYIAKITTEFKESAELAQVSSLVPHKTILLTVDKSRFFSKQDSINYQIDPDNYKGRRILNDHHGPFDEPRNVSLRIEKSEQGKSELIRNYSAQGKTFEAALKEAQNIHYDFLQTDSVLNFSSRLHLTKKASWRNQEVNLMLKVPVGTHLKISRELEWFLNGYNYWGCNEDPGVEFSEWIMTDTGLKCLNERKDPENE</sequence>
<evidence type="ECO:0000259" key="8">
    <source>
        <dbReference type="Pfam" id="PF22571"/>
    </source>
</evidence>
<dbReference type="Pfam" id="PF22571">
    <property type="entry name" value="LiaI-LiaF-TM_PspC"/>
    <property type="match status" value="1"/>
</dbReference>
<proteinExistence type="predicted"/>
<keyword evidence="3 6" id="KW-0812">Transmembrane</keyword>
<keyword evidence="2" id="KW-1003">Cell membrane</keyword>
<accession>A0A1D7QGN7</accession>
<keyword evidence="11" id="KW-1185">Reference proteome</keyword>
<dbReference type="RefSeq" id="WP_069379536.1">
    <property type="nucleotide sequence ID" value="NZ_CP017141.1"/>
</dbReference>
<dbReference type="InterPro" id="IPR054319">
    <property type="entry name" value="PspC-rel_ToastRack"/>
</dbReference>
<gene>
    <name evidence="10" type="ORF">BFS30_12095</name>
</gene>
<dbReference type="Proteomes" id="UP000094313">
    <property type="component" value="Chromosome"/>
</dbReference>
<feature type="transmembrane region" description="Helical" evidence="6">
    <location>
        <begin position="137"/>
        <end position="163"/>
    </location>
</feature>
<feature type="transmembrane region" description="Helical" evidence="6">
    <location>
        <begin position="222"/>
        <end position="249"/>
    </location>
</feature>
<dbReference type="AlphaFoldDB" id="A0A1D7QGN7"/>
<evidence type="ECO:0000256" key="2">
    <source>
        <dbReference type="ARBA" id="ARBA00022475"/>
    </source>
</evidence>
<comment type="subcellular location">
    <subcellularLocation>
        <location evidence="1">Cell membrane</location>
        <topology evidence="1">Single-pass membrane protein</topology>
    </subcellularLocation>
</comment>
<evidence type="ECO:0000256" key="1">
    <source>
        <dbReference type="ARBA" id="ARBA00004162"/>
    </source>
</evidence>
<feature type="domain" description="PspC-related ToastRack" evidence="9">
    <location>
        <begin position="380"/>
        <end position="510"/>
    </location>
</feature>
<feature type="transmembrane region" description="Helical" evidence="6">
    <location>
        <begin position="269"/>
        <end position="290"/>
    </location>
</feature>
<evidence type="ECO:0000256" key="6">
    <source>
        <dbReference type="SAM" id="Phobius"/>
    </source>
</evidence>
<evidence type="ECO:0000259" key="9">
    <source>
        <dbReference type="Pfam" id="PF22744"/>
    </source>
</evidence>
<dbReference type="PANTHER" id="PTHR33885:SF3">
    <property type="entry name" value="PHAGE SHOCK PROTEIN C"/>
    <property type="match status" value="1"/>
</dbReference>
<feature type="domain" description="Phage shock protein PspC N-terminal" evidence="7">
    <location>
        <begin position="109"/>
        <end position="165"/>
    </location>
</feature>
<feature type="domain" description="PspC-related transmembrane region" evidence="8">
    <location>
        <begin position="193"/>
        <end position="329"/>
    </location>
</feature>
<evidence type="ECO:0000256" key="5">
    <source>
        <dbReference type="ARBA" id="ARBA00023136"/>
    </source>
</evidence>
<evidence type="ECO:0000256" key="4">
    <source>
        <dbReference type="ARBA" id="ARBA00022989"/>
    </source>
</evidence>
<dbReference type="InterPro" id="IPR054321">
    <property type="entry name" value="PspC-rel_TM"/>
</dbReference>
<dbReference type="InterPro" id="IPR007168">
    <property type="entry name" value="Phageshock_PspC_N"/>
</dbReference>
<dbReference type="GO" id="GO:0005886">
    <property type="term" value="C:plasma membrane"/>
    <property type="evidence" value="ECO:0007669"/>
    <property type="project" value="UniProtKB-SubCell"/>
</dbReference>
<dbReference type="OrthoDB" id="5772680at2"/>
<dbReference type="Pfam" id="PF22744">
    <property type="entry name" value="Toast-rack_PspC-Cterm"/>
    <property type="match status" value="1"/>
</dbReference>
<keyword evidence="5 6" id="KW-0472">Membrane</keyword>
<dbReference type="Pfam" id="PF04024">
    <property type="entry name" value="PspC"/>
    <property type="match status" value="1"/>
</dbReference>
<evidence type="ECO:0000259" key="7">
    <source>
        <dbReference type="Pfam" id="PF04024"/>
    </source>
</evidence>
<feature type="transmembrane region" description="Helical" evidence="6">
    <location>
        <begin position="302"/>
        <end position="323"/>
    </location>
</feature>
<evidence type="ECO:0000256" key="3">
    <source>
        <dbReference type="ARBA" id="ARBA00022692"/>
    </source>
</evidence>
<evidence type="ECO:0000313" key="11">
    <source>
        <dbReference type="Proteomes" id="UP000094313"/>
    </source>
</evidence>
<dbReference type="KEGG" id="psty:BFS30_12095"/>
<reference evidence="10 11" key="1">
    <citation type="submission" date="2016-08" db="EMBL/GenBank/DDBJ databases">
        <authorList>
            <person name="Seilhamer J.J."/>
        </authorList>
    </citation>
    <scope>NUCLEOTIDE SEQUENCE [LARGE SCALE GENOMIC DNA]</scope>
    <source>
        <strain evidence="10 11">DX4</strain>
    </source>
</reference>
<keyword evidence="4 6" id="KW-1133">Transmembrane helix</keyword>